<feature type="domain" description="Glycerol-3-phosphate dehydrogenase NAD-dependent C-terminal" evidence="11">
    <location>
        <begin position="191"/>
        <end position="330"/>
    </location>
</feature>
<keyword evidence="7 8" id="KW-0520">NAD</keyword>
<feature type="binding site" evidence="7">
    <location>
        <position position="266"/>
    </location>
    <ligand>
        <name>NADPH</name>
        <dbReference type="ChEBI" id="CHEBI:57783"/>
    </ligand>
</feature>
<comment type="caution">
    <text evidence="7">Lacks conserved residue(s) required for the propagation of feature annotation.</text>
</comment>
<evidence type="ECO:0000256" key="7">
    <source>
        <dbReference type="HAMAP-Rule" id="MF_00394"/>
    </source>
</evidence>
<dbReference type="SUPFAM" id="SSF51735">
    <property type="entry name" value="NAD(P)-binding Rossmann-fold domains"/>
    <property type="match status" value="1"/>
</dbReference>
<comment type="pathway">
    <text evidence="7">Membrane lipid metabolism; glycerophospholipid metabolism.</text>
</comment>
<evidence type="ECO:0000256" key="4">
    <source>
        <dbReference type="ARBA" id="ARBA00023098"/>
    </source>
</evidence>
<feature type="binding site" evidence="7">
    <location>
        <position position="24"/>
    </location>
    <ligand>
        <name>NADPH</name>
        <dbReference type="ChEBI" id="CHEBI:57783"/>
    </ligand>
</feature>
<gene>
    <name evidence="7" type="primary">gpsA</name>
    <name evidence="12" type="ORF">JF535_09195</name>
</gene>
<feature type="binding site" evidence="7">
    <location>
        <position position="202"/>
    </location>
    <ligand>
        <name>sn-glycerol 3-phosphate</name>
        <dbReference type="ChEBI" id="CHEBI:57597"/>
    </ligand>
</feature>
<dbReference type="Pfam" id="PF07479">
    <property type="entry name" value="NAD_Gly3P_dh_C"/>
    <property type="match status" value="1"/>
</dbReference>
<evidence type="ECO:0000256" key="6">
    <source>
        <dbReference type="ARBA" id="ARBA00023264"/>
    </source>
</evidence>
<dbReference type="RefSeq" id="WP_207001411.1">
    <property type="nucleotide sequence ID" value="NZ_JAEKJR010000002.1"/>
</dbReference>
<dbReference type="NCBIfam" id="NF000946">
    <property type="entry name" value="PRK00094.2-4"/>
    <property type="match status" value="1"/>
</dbReference>
<feature type="domain" description="Glycerol-3-phosphate dehydrogenase NAD-dependent N-terminal" evidence="10">
    <location>
        <begin position="16"/>
        <end position="170"/>
    </location>
</feature>
<evidence type="ECO:0000259" key="10">
    <source>
        <dbReference type="Pfam" id="PF01210"/>
    </source>
</evidence>
<dbReference type="GO" id="GO:0047952">
    <property type="term" value="F:glycerol-3-phosphate dehydrogenase [NAD(P)+] activity"/>
    <property type="evidence" value="ECO:0007669"/>
    <property type="project" value="UniProtKB-EC"/>
</dbReference>
<feature type="active site" description="Proton acceptor" evidence="7">
    <location>
        <position position="202"/>
    </location>
</feature>
<dbReference type="NCBIfam" id="NF000940">
    <property type="entry name" value="PRK00094.1-2"/>
    <property type="match status" value="1"/>
</dbReference>
<feature type="binding site" evidence="7">
    <location>
        <position position="119"/>
    </location>
    <ligand>
        <name>NADPH</name>
        <dbReference type="ChEBI" id="CHEBI:57783"/>
    </ligand>
</feature>
<feature type="binding site" evidence="7">
    <location>
        <position position="25"/>
    </location>
    <ligand>
        <name>NADPH</name>
        <dbReference type="ChEBI" id="CHEBI:57783"/>
    </ligand>
</feature>
<evidence type="ECO:0000256" key="3">
    <source>
        <dbReference type="ARBA" id="ARBA00023002"/>
    </source>
</evidence>
<dbReference type="InterPro" id="IPR006168">
    <property type="entry name" value="G3P_DH_NAD-dep"/>
</dbReference>
<feature type="binding site" evidence="7">
    <location>
        <position position="267"/>
    </location>
    <ligand>
        <name>sn-glycerol 3-phosphate</name>
        <dbReference type="ChEBI" id="CHEBI:57597"/>
    </ligand>
</feature>
<dbReference type="Proteomes" id="UP000664293">
    <property type="component" value="Unassembled WGS sequence"/>
</dbReference>
<feature type="binding site" evidence="7">
    <location>
        <position position="147"/>
    </location>
    <ligand>
        <name>sn-glycerol 3-phosphate</name>
        <dbReference type="ChEBI" id="CHEBI:57597"/>
    </ligand>
</feature>
<feature type="binding site" evidence="7">
    <location>
        <position position="119"/>
    </location>
    <ligand>
        <name>sn-glycerol 3-phosphate</name>
        <dbReference type="ChEBI" id="CHEBI:57597"/>
    </ligand>
</feature>
<dbReference type="Pfam" id="PF01210">
    <property type="entry name" value="NAD_Gly3P_dh_N"/>
    <property type="match status" value="1"/>
</dbReference>
<dbReference type="Gene3D" id="3.40.50.720">
    <property type="entry name" value="NAD(P)-binding Rossmann-like Domain"/>
    <property type="match status" value="1"/>
</dbReference>
<accession>A0ABS3E6V1</accession>
<dbReference type="EMBL" id="JAEKJR010000002">
    <property type="protein sequence ID" value="MBN8431022.1"/>
    <property type="molecule type" value="Genomic_DNA"/>
</dbReference>
<sequence length="352" mass="37607">MTQQDVPSSAPETHHSIAILGGGSFGTAIANIVAGNGHDTRQWMRDPERAAACMALRENQHYLPGVALHPALNITADLEQAVSGCQIVFVAIPSKSFREVVHRAAPMLAPDTMLISLTKGIEHDQFHLMSDILREETEGMRVGVLSGPNFAKEIVAGHYTATVIASEDEPLCSTIQKVLHSETFRVYSSNDVFGVELAGALKNIYAIVTGMAVALGRGQNTTSLLITRALAEMMRFAEAMGADPMTFIGLAGVGDLILTCSSDLSRNYRVGYLVGKGKPLDEAVTEIGQVAEGVNTVRLIKAKADELGVYMPLVSAIHAILFEGTPIPTVIRELMSGAQTFDVAYSAKPSTD</sequence>
<keyword evidence="5 7" id="KW-0594">Phospholipid biosynthesis</keyword>
<dbReference type="InterPro" id="IPR013328">
    <property type="entry name" value="6PGD_dom2"/>
</dbReference>
<dbReference type="PANTHER" id="PTHR11728">
    <property type="entry name" value="GLYCEROL-3-PHOSPHATE DEHYDROGENASE"/>
    <property type="match status" value="1"/>
</dbReference>
<keyword evidence="2 7" id="KW-0444">Lipid biosynthesis</keyword>
<feature type="binding site" evidence="7">
    <location>
        <position position="62"/>
    </location>
    <ligand>
        <name>NADPH</name>
        <dbReference type="ChEBI" id="CHEBI:57783"/>
    </ligand>
</feature>
<dbReference type="InterPro" id="IPR006109">
    <property type="entry name" value="G3P_DH_NAD-dep_C"/>
</dbReference>
<reference evidence="12 13" key="1">
    <citation type="submission" date="2020-12" db="EMBL/GenBank/DDBJ databases">
        <title>Oil enriched cultivation method for isolating marine PHA-producing bacteria.</title>
        <authorList>
            <person name="Zheng W."/>
            <person name="Yu S."/>
            <person name="Huang Y."/>
        </authorList>
    </citation>
    <scope>NUCLEOTIDE SEQUENCE [LARGE SCALE GENOMIC DNA]</scope>
    <source>
        <strain evidence="12 13">SN0-2</strain>
    </source>
</reference>
<feature type="binding site" evidence="7">
    <location>
        <position position="255"/>
    </location>
    <ligand>
        <name>sn-glycerol 3-phosphate</name>
        <dbReference type="ChEBI" id="CHEBI:57597"/>
    </ligand>
</feature>
<dbReference type="InterPro" id="IPR036291">
    <property type="entry name" value="NAD(P)-bd_dom_sf"/>
</dbReference>
<dbReference type="PRINTS" id="PR00077">
    <property type="entry name" value="GPDHDRGNASE"/>
</dbReference>
<dbReference type="PIRSF" id="PIRSF000114">
    <property type="entry name" value="Glycerol-3-P_dh"/>
    <property type="match status" value="1"/>
</dbReference>
<evidence type="ECO:0000256" key="2">
    <source>
        <dbReference type="ARBA" id="ARBA00022516"/>
    </source>
</evidence>
<comment type="caution">
    <text evidence="12">The sequence shown here is derived from an EMBL/GenBank/DDBJ whole genome shotgun (WGS) entry which is preliminary data.</text>
</comment>
<comment type="similarity">
    <text evidence="1 7 8">Belongs to the NAD-dependent glycerol-3-phosphate dehydrogenase family.</text>
</comment>
<feature type="binding site" evidence="7">
    <location>
        <position position="266"/>
    </location>
    <ligand>
        <name>sn-glycerol 3-phosphate</name>
        <dbReference type="ChEBI" id="CHEBI:57597"/>
    </ligand>
</feature>
<proteinExistence type="inferred from homology"/>
<organism evidence="12 13">
    <name type="scientific">Microbulbifer salipaludis</name>
    <dbReference type="NCBI Taxonomy" id="187980"/>
    <lineage>
        <taxon>Bacteria</taxon>
        <taxon>Pseudomonadati</taxon>
        <taxon>Pseudomonadota</taxon>
        <taxon>Gammaproteobacteria</taxon>
        <taxon>Cellvibrionales</taxon>
        <taxon>Microbulbiferaceae</taxon>
        <taxon>Microbulbifer</taxon>
    </lineage>
</organism>
<dbReference type="InterPro" id="IPR011128">
    <property type="entry name" value="G3P_DH_NAD-dep_N"/>
</dbReference>
<dbReference type="InterPro" id="IPR008927">
    <property type="entry name" value="6-PGluconate_DH-like_C_sf"/>
</dbReference>
<comment type="catalytic activity">
    <reaction evidence="7">
        <text>sn-glycerol 3-phosphate + NAD(+) = dihydroxyacetone phosphate + NADH + H(+)</text>
        <dbReference type="Rhea" id="RHEA:11092"/>
        <dbReference type="ChEBI" id="CHEBI:15378"/>
        <dbReference type="ChEBI" id="CHEBI:57540"/>
        <dbReference type="ChEBI" id="CHEBI:57597"/>
        <dbReference type="ChEBI" id="CHEBI:57642"/>
        <dbReference type="ChEBI" id="CHEBI:57945"/>
        <dbReference type="EC" id="1.1.1.94"/>
    </reaction>
</comment>
<feature type="binding site" evidence="7">
    <location>
        <position position="292"/>
    </location>
    <ligand>
        <name>NADPH</name>
        <dbReference type="ChEBI" id="CHEBI:57783"/>
    </ligand>
</feature>
<evidence type="ECO:0000256" key="9">
    <source>
        <dbReference type="RuleBase" id="RU000439"/>
    </source>
</evidence>
<dbReference type="Gene3D" id="1.10.1040.10">
    <property type="entry name" value="N-(1-d-carboxylethyl)-l-norvaline Dehydrogenase, domain 2"/>
    <property type="match status" value="1"/>
</dbReference>
<evidence type="ECO:0000313" key="12">
    <source>
        <dbReference type="EMBL" id="MBN8431022.1"/>
    </source>
</evidence>
<keyword evidence="4 7" id="KW-0443">Lipid metabolism</keyword>
<feature type="binding site" evidence="7">
    <location>
        <position position="265"/>
    </location>
    <ligand>
        <name>sn-glycerol 3-phosphate</name>
        <dbReference type="ChEBI" id="CHEBI:57597"/>
    </ligand>
</feature>
<keyword evidence="13" id="KW-1185">Reference proteome</keyword>
<evidence type="ECO:0000259" key="11">
    <source>
        <dbReference type="Pfam" id="PF07479"/>
    </source>
</evidence>
<comment type="subcellular location">
    <subcellularLocation>
        <location evidence="7">Cytoplasm</location>
    </subcellularLocation>
</comment>
<evidence type="ECO:0000256" key="8">
    <source>
        <dbReference type="RuleBase" id="RU000437"/>
    </source>
</evidence>
<keyword evidence="6 7" id="KW-1208">Phospholipid metabolism</keyword>
<dbReference type="NCBIfam" id="NF000942">
    <property type="entry name" value="PRK00094.1-4"/>
    <property type="match status" value="1"/>
</dbReference>
<comment type="function">
    <text evidence="7">Catalyzes the reduction of the glycolytic intermediate dihydroxyacetone phosphate (DHAP) to sn-glycerol 3-phosphate (G3P), the key precursor for phospholipid synthesis.</text>
</comment>
<keyword evidence="7" id="KW-0521">NADP</keyword>
<dbReference type="SUPFAM" id="SSF48179">
    <property type="entry name" value="6-phosphogluconate dehydrogenase C-terminal domain-like"/>
    <property type="match status" value="1"/>
</dbReference>
<dbReference type="PANTHER" id="PTHR11728:SF1">
    <property type="entry name" value="GLYCEROL-3-PHOSPHATE DEHYDROGENASE [NAD(+)] 2, CHLOROPLASTIC"/>
    <property type="match status" value="1"/>
</dbReference>
<dbReference type="EC" id="1.1.1.94" evidence="7"/>
<feature type="binding site" evidence="7">
    <location>
        <position position="45"/>
    </location>
    <ligand>
        <name>NADPH</name>
        <dbReference type="ChEBI" id="CHEBI:57783"/>
    </ligand>
</feature>
<dbReference type="HAMAP" id="MF_00394">
    <property type="entry name" value="NAD_Glyc3P_dehydrog"/>
    <property type="match status" value="1"/>
</dbReference>
<keyword evidence="7" id="KW-0547">Nucleotide-binding</keyword>
<keyword evidence="3 7" id="KW-0560">Oxidoreductase</keyword>
<feature type="binding site" evidence="7">
    <location>
        <position position="290"/>
    </location>
    <ligand>
        <name>NADPH</name>
        <dbReference type="ChEBI" id="CHEBI:57783"/>
    </ligand>
</feature>
<name>A0ABS3E6V1_9GAMM</name>
<evidence type="ECO:0000256" key="1">
    <source>
        <dbReference type="ARBA" id="ARBA00011009"/>
    </source>
</evidence>
<feature type="binding site" evidence="7">
    <location>
        <position position="151"/>
    </location>
    <ligand>
        <name>NADPH</name>
        <dbReference type="ChEBI" id="CHEBI:57783"/>
    </ligand>
</feature>
<keyword evidence="7" id="KW-0963">Cytoplasm</keyword>
<evidence type="ECO:0000313" key="13">
    <source>
        <dbReference type="Proteomes" id="UP000664293"/>
    </source>
</evidence>
<evidence type="ECO:0000256" key="5">
    <source>
        <dbReference type="ARBA" id="ARBA00023209"/>
    </source>
</evidence>
<protein>
    <recommendedName>
        <fullName evidence="7">Glycerol-3-phosphate dehydrogenase [NAD(P)+]</fullName>
        <ecNumber evidence="7">1.1.1.94</ecNumber>
    </recommendedName>
    <alternativeName>
        <fullName evidence="7">NAD(P)(+)-dependent glycerol-3-phosphate dehydrogenase</fullName>
    </alternativeName>
    <alternativeName>
        <fullName evidence="7">NAD(P)H-dependent dihydroxyacetone-phosphate reductase</fullName>
    </alternativeName>
</protein>
<comment type="catalytic activity">
    <reaction evidence="7 9">
        <text>sn-glycerol 3-phosphate + NADP(+) = dihydroxyacetone phosphate + NADPH + H(+)</text>
        <dbReference type="Rhea" id="RHEA:11096"/>
        <dbReference type="ChEBI" id="CHEBI:15378"/>
        <dbReference type="ChEBI" id="CHEBI:57597"/>
        <dbReference type="ChEBI" id="CHEBI:57642"/>
        <dbReference type="ChEBI" id="CHEBI:57783"/>
        <dbReference type="ChEBI" id="CHEBI:58349"/>
        <dbReference type="EC" id="1.1.1.94"/>
    </reaction>
</comment>